<gene>
    <name evidence="1" type="ORF">MAR_017895</name>
</gene>
<reference evidence="1" key="1">
    <citation type="submission" date="2022-11" db="EMBL/GenBank/DDBJ databases">
        <title>Centuries of genome instability and evolution in soft-shell clam transmissible cancer (bioRxiv).</title>
        <authorList>
            <person name="Hart S.F.M."/>
            <person name="Yonemitsu M.A."/>
            <person name="Giersch R.M."/>
            <person name="Beal B.F."/>
            <person name="Arriagada G."/>
            <person name="Davis B.W."/>
            <person name="Ostrander E.A."/>
            <person name="Goff S.P."/>
            <person name="Metzger M.J."/>
        </authorList>
    </citation>
    <scope>NUCLEOTIDE SEQUENCE</scope>
    <source>
        <strain evidence="1">MELC-2E11</strain>
        <tissue evidence="1">Siphon/mantle</tissue>
    </source>
</reference>
<evidence type="ECO:0000313" key="1">
    <source>
        <dbReference type="EMBL" id="WAR07937.1"/>
    </source>
</evidence>
<accession>A0ABY7EG77</accession>
<dbReference type="EMBL" id="CP111017">
    <property type="protein sequence ID" value="WAR07937.1"/>
    <property type="molecule type" value="Genomic_DNA"/>
</dbReference>
<protein>
    <submittedName>
        <fullName evidence="1">Uncharacterized protein</fullName>
    </submittedName>
</protein>
<dbReference type="Proteomes" id="UP001164746">
    <property type="component" value="Chromosome 6"/>
</dbReference>
<proteinExistence type="predicted"/>
<name>A0ABY7EG77_MYAAR</name>
<sequence length="110" mass="12939">MVKKRYDHIKRTILPQAKKPQMCTRCGYQGCMADNNALQSERYLMVAGRGANRWRRIVRGHAGEALYNDNDEVWERSFSGVMTGQDDEQWTIYLKMRKERITFKIYTGAE</sequence>
<keyword evidence="2" id="KW-1185">Reference proteome</keyword>
<organism evidence="1 2">
    <name type="scientific">Mya arenaria</name>
    <name type="common">Soft-shell clam</name>
    <dbReference type="NCBI Taxonomy" id="6604"/>
    <lineage>
        <taxon>Eukaryota</taxon>
        <taxon>Metazoa</taxon>
        <taxon>Spiralia</taxon>
        <taxon>Lophotrochozoa</taxon>
        <taxon>Mollusca</taxon>
        <taxon>Bivalvia</taxon>
        <taxon>Autobranchia</taxon>
        <taxon>Heteroconchia</taxon>
        <taxon>Euheterodonta</taxon>
        <taxon>Imparidentia</taxon>
        <taxon>Neoheterodontei</taxon>
        <taxon>Myida</taxon>
        <taxon>Myoidea</taxon>
        <taxon>Myidae</taxon>
        <taxon>Mya</taxon>
    </lineage>
</organism>
<feature type="non-terminal residue" evidence="1">
    <location>
        <position position="1"/>
    </location>
</feature>
<evidence type="ECO:0000313" key="2">
    <source>
        <dbReference type="Proteomes" id="UP001164746"/>
    </source>
</evidence>